<accession>A0ACC1R1X0</accession>
<reference evidence="1" key="1">
    <citation type="submission" date="2022-07" db="EMBL/GenBank/DDBJ databases">
        <title>Genome Sequence of Lecanicillium saksenae.</title>
        <authorList>
            <person name="Buettner E."/>
        </authorList>
    </citation>
    <scope>NUCLEOTIDE SEQUENCE</scope>
    <source>
        <strain evidence="1">VT-O1</strain>
    </source>
</reference>
<gene>
    <name evidence="1" type="ORF">NLG97_g3023</name>
</gene>
<dbReference type="EMBL" id="JANAKD010000233">
    <property type="protein sequence ID" value="KAJ3495948.1"/>
    <property type="molecule type" value="Genomic_DNA"/>
</dbReference>
<evidence type="ECO:0000313" key="2">
    <source>
        <dbReference type="Proteomes" id="UP001148737"/>
    </source>
</evidence>
<comment type="caution">
    <text evidence="1">The sequence shown here is derived from an EMBL/GenBank/DDBJ whole genome shotgun (WGS) entry which is preliminary data.</text>
</comment>
<proteinExistence type="predicted"/>
<name>A0ACC1R1X0_9HYPO</name>
<organism evidence="1 2">
    <name type="scientific">Lecanicillium saksenae</name>
    <dbReference type="NCBI Taxonomy" id="468837"/>
    <lineage>
        <taxon>Eukaryota</taxon>
        <taxon>Fungi</taxon>
        <taxon>Dikarya</taxon>
        <taxon>Ascomycota</taxon>
        <taxon>Pezizomycotina</taxon>
        <taxon>Sordariomycetes</taxon>
        <taxon>Hypocreomycetidae</taxon>
        <taxon>Hypocreales</taxon>
        <taxon>Cordycipitaceae</taxon>
        <taxon>Lecanicillium</taxon>
    </lineage>
</organism>
<keyword evidence="2" id="KW-1185">Reference proteome</keyword>
<evidence type="ECO:0000313" key="1">
    <source>
        <dbReference type="EMBL" id="KAJ3495948.1"/>
    </source>
</evidence>
<protein>
    <submittedName>
        <fullName evidence="1">Uncharacterized protein</fullName>
    </submittedName>
</protein>
<dbReference type="Proteomes" id="UP001148737">
    <property type="component" value="Unassembled WGS sequence"/>
</dbReference>
<sequence length="130" mass="14163">MNVPCHPRPIEIRFADKLGSCLLRKSASLAERAHIFTAFVYRDPANGCYKVSAYLPEGDSMPDLNGLVADALAERLIKQRTKPTPGESQESLANPSTKVSEVSDGVRDQDNENASSYGPSIIDAEAVRQE</sequence>